<evidence type="ECO:0000256" key="2">
    <source>
        <dbReference type="ARBA" id="ARBA00006434"/>
    </source>
</evidence>
<feature type="transmembrane region" description="Helical" evidence="8">
    <location>
        <begin position="305"/>
        <end position="335"/>
    </location>
</feature>
<evidence type="ECO:0000256" key="4">
    <source>
        <dbReference type="ARBA" id="ARBA00022692"/>
    </source>
</evidence>
<keyword evidence="4 8" id="KW-0812">Transmembrane</keyword>
<feature type="transmembrane region" description="Helical" evidence="8">
    <location>
        <begin position="74"/>
        <end position="95"/>
    </location>
</feature>
<dbReference type="CDD" id="cd10322">
    <property type="entry name" value="SLC5sbd"/>
    <property type="match status" value="1"/>
</dbReference>
<dbReference type="Proteomes" id="UP000315003">
    <property type="component" value="Chromosome"/>
</dbReference>
<dbReference type="InterPro" id="IPR038377">
    <property type="entry name" value="Na/Glc_symporter_sf"/>
</dbReference>
<evidence type="ECO:0000256" key="7">
    <source>
        <dbReference type="RuleBase" id="RU362091"/>
    </source>
</evidence>
<reference evidence="9 10" key="1">
    <citation type="submission" date="2019-02" db="EMBL/GenBank/DDBJ databases">
        <title>Deep-cultivation of Planctomycetes and their phenomic and genomic characterization uncovers novel biology.</title>
        <authorList>
            <person name="Wiegand S."/>
            <person name="Jogler M."/>
            <person name="Boedeker C."/>
            <person name="Pinto D."/>
            <person name="Vollmers J."/>
            <person name="Rivas-Marin E."/>
            <person name="Kohn T."/>
            <person name="Peeters S.H."/>
            <person name="Heuer A."/>
            <person name="Rast P."/>
            <person name="Oberbeckmann S."/>
            <person name="Bunk B."/>
            <person name="Jeske O."/>
            <person name="Meyerdierks A."/>
            <person name="Storesund J.E."/>
            <person name="Kallscheuer N."/>
            <person name="Luecker S."/>
            <person name="Lage O.M."/>
            <person name="Pohl T."/>
            <person name="Merkel B.J."/>
            <person name="Hornburger P."/>
            <person name="Mueller R.-W."/>
            <person name="Bruemmer F."/>
            <person name="Labrenz M."/>
            <person name="Spormann A.M."/>
            <person name="Op den Camp H."/>
            <person name="Overmann J."/>
            <person name="Amann R."/>
            <person name="Jetten M.S.M."/>
            <person name="Mascher T."/>
            <person name="Medema M.H."/>
            <person name="Devos D.P."/>
            <person name="Kaster A.-K."/>
            <person name="Ovreas L."/>
            <person name="Rohde M."/>
            <person name="Galperin M.Y."/>
            <person name="Jogler C."/>
        </authorList>
    </citation>
    <scope>NUCLEOTIDE SEQUENCE [LARGE SCALE GENOMIC DNA]</scope>
    <source>
        <strain evidence="9 10">SV_7m_r</strain>
    </source>
</reference>
<organism evidence="9 10">
    <name type="scientific">Stieleria bergensis</name>
    <dbReference type="NCBI Taxonomy" id="2528025"/>
    <lineage>
        <taxon>Bacteria</taxon>
        <taxon>Pseudomonadati</taxon>
        <taxon>Planctomycetota</taxon>
        <taxon>Planctomycetia</taxon>
        <taxon>Pirellulales</taxon>
        <taxon>Pirellulaceae</taxon>
        <taxon>Stieleria</taxon>
    </lineage>
</organism>
<feature type="transmembrane region" description="Helical" evidence="8">
    <location>
        <begin position="264"/>
        <end position="285"/>
    </location>
</feature>
<feature type="transmembrane region" description="Helical" evidence="8">
    <location>
        <begin position="6"/>
        <end position="24"/>
    </location>
</feature>
<keyword evidence="6 8" id="KW-0472">Membrane</keyword>
<evidence type="ECO:0000313" key="10">
    <source>
        <dbReference type="Proteomes" id="UP000315003"/>
    </source>
</evidence>
<dbReference type="PROSITE" id="PS50283">
    <property type="entry name" value="NA_SOLUT_SYMP_3"/>
    <property type="match status" value="1"/>
</dbReference>
<comment type="similarity">
    <text evidence="2 7">Belongs to the sodium:solute symporter (SSF) (TC 2.A.21) family.</text>
</comment>
<feature type="transmembrane region" description="Helical" evidence="8">
    <location>
        <begin position="432"/>
        <end position="455"/>
    </location>
</feature>
<dbReference type="EMBL" id="CP036272">
    <property type="protein sequence ID" value="QDT62639.1"/>
    <property type="molecule type" value="Genomic_DNA"/>
</dbReference>
<dbReference type="Pfam" id="PF00474">
    <property type="entry name" value="SSF"/>
    <property type="match status" value="1"/>
</dbReference>
<evidence type="ECO:0000256" key="3">
    <source>
        <dbReference type="ARBA" id="ARBA00022448"/>
    </source>
</evidence>
<dbReference type="Gene3D" id="1.20.1730.10">
    <property type="entry name" value="Sodium/glucose cotransporter"/>
    <property type="match status" value="1"/>
</dbReference>
<dbReference type="AlphaFoldDB" id="A0A517T2N7"/>
<proteinExistence type="inferred from homology"/>
<comment type="subcellular location">
    <subcellularLocation>
        <location evidence="1">Membrane</location>
        <topology evidence="1">Multi-pass membrane protein</topology>
    </subcellularLocation>
</comment>
<evidence type="ECO:0000256" key="6">
    <source>
        <dbReference type="ARBA" id="ARBA00023136"/>
    </source>
</evidence>
<evidence type="ECO:0000256" key="8">
    <source>
        <dbReference type="SAM" id="Phobius"/>
    </source>
</evidence>
<keyword evidence="3" id="KW-0813">Transport</keyword>
<feature type="transmembrane region" description="Helical" evidence="8">
    <location>
        <begin position="184"/>
        <end position="203"/>
    </location>
</feature>
<feature type="transmembrane region" description="Helical" evidence="8">
    <location>
        <begin position="44"/>
        <end position="68"/>
    </location>
</feature>
<keyword evidence="5 8" id="KW-1133">Transmembrane helix</keyword>
<dbReference type="GO" id="GO:0005886">
    <property type="term" value="C:plasma membrane"/>
    <property type="evidence" value="ECO:0007669"/>
    <property type="project" value="TreeGrafter"/>
</dbReference>
<dbReference type="RefSeq" id="WP_145277525.1">
    <property type="nucleotide sequence ID" value="NZ_CP036272.1"/>
</dbReference>
<protein>
    <submittedName>
        <fullName evidence="9">Sodium/glucose cotransporter</fullName>
    </submittedName>
</protein>
<dbReference type="InterPro" id="IPR050277">
    <property type="entry name" value="Sodium:Solute_Symporter"/>
</dbReference>
<evidence type="ECO:0000256" key="5">
    <source>
        <dbReference type="ARBA" id="ARBA00022989"/>
    </source>
</evidence>
<evidence type="ECO:0000256" key="1">
    <source>
        <dbReference type="ARBA" id="ARBA00004141"/>
    </source>
</evidence>
<feature type="transmembrane region" description="Helical" evidence="8">
    <location>
        <begin position="384"/>
        <end position="402"/>
    </location>
</feature>
<dbReference type="PANTHER" id="PTHR48086:SF7">
    <property type="entry name" value="SODIUM-SOLUTE SYMPORTER-RELATED"/>
    <property type="match status" value="1"/>
</dbReference>
<feature type="transmembrane region" description="Helical" evidence="8">
    <location>
        <begin position="223"/>
        <end position="243"/>
    </location>
</feature>
<accession>A0A517T2N7</accession>
<name>A0A517T2N7_9BACT</name>
<dbReference type="InterPro" id="IPR001734">
    <property type="entry name" value="Na/solute_symporter"/>
</dbReference>
<dbReference type="GO" id="GO:0022857">
    <property type="term" value="F:transmembrane transporter activity"/>
    <property type="evidence" value="ECO:0007669"/>
    <property type="project" value="InterPro"/>
</dbReference>
<dbReference type="OrthoDB" id="9810181at2"/>
<feature type="transmembrane region" description="Helical" evidence="8">
    <location>
        <begin position="116"/>
        <end position="137"/>
    </location>
</feature>
<sequence>MSPTLFLTVFGLYVTAMIVMSVWIARRQRSGEDFLLGNRSIPLFLSFGTTVATLVGTGSTIGAVGQGYGYGWRGAMYGIGGGIGMLLLAGLFSDARRHNFMTMAEEVAFYYGANRWMKGLVAIFILFASIGWLGAHILGGSKYLAYIGLMDPWLAKLVLASGFSVYVIIGGYVAVVWTDTIQAVVLFFGFILMAFFAVSEVGGLSELGSLTGTQLDFLRGDKLLPSISLMVAIAIGVLGVPSFRQRIYSADSVSTVRKTFYLTTVLYFLFCFVPAIIGICAFHLNPNLEEHDHAFLYMSRDVLPLSIGLVVLLAGLSATMSSASSDAIAAVSVLLRDIYLMFTGKVPSPKSVIRYTRWGLVGITGAALAVVLPRDDIIDYIKDMIAFVLSGLVVASIMGKFWPRATWQGGIAAISGGAVCTIAFKFNPAWDAFWGGATIPSVISATLAGIVVSLVTPPNQISEEEALRLLHDERQAMETTQEQVVSESVAD</sequence>
<keyword evidence="10" id="KW-1185">Reference proteome</keyword>
<dbReference type="PANTHER" id="PTHR48086">
    <property type="entry name" value="SODIUM/PROLINE SYMPORTER-RELATED"/>
    <property type="match status" value="1"/>
</dbReference>
<evidence type="ECO:0000313" key="9">
    <source>
        <dbReference type="EMBL" id="QDT62639.1"/>
    </source>
</evidence>
<gene>
    <name evidence="9" type="primary">sglT_3</name>
    <name evidence="9" type="ORF">SV7mr_51890</name>
</gene>
<feature type="transmembrane region" description="Helical" evidence="8">
    <location>
        <begin position="157"/>
        <end position="177"/>
    </location>
</feature>